<gene>
    <name evidence="3" type="ORF">ILYODFUR_015429</name>
</gene>
<name>A0ABV0SLD6_9TELE</name>
<dbReference type="EMBL" id="JAHRIQ010001354">
    <property type="protein sequence ID" value="MEQ2221389.1"/>
    <property type="molecule type" value="Genomic_DNA"/>
</dbReference>
<protein>
    <recommendedName>
        <fullName evidence="2">DNA polymerase nu pseudo-exo domain-containing protein</fullName>
    </recommendedName>
</protein>
<evidence type="ECO:0000259" key="2">
    <source>
        <dbReference type="Pfam" id="PF18049"/>
    </source>
</evidence>
<organism evidence="3 4">
    <name type="scientific">Ilyodon furcidens</name>
    <name type="common">goldbreast splitfin</name>
    <dbReference type="NCBI Taxonomy" id="33524"/>
    <lineage>
        <taxon>Eukaryota</taxon>
        <taxon>Metazoa</taxon>
        <taxon>Chordata</taxon>
        <taxon>Craniata</taxon>
        <taxon>Vertebrata</taxon>
        <taxon>Euteleostomi</taxon>
        <taxon>Actinopterygii</taxon>
        <taxon>Neopterygii</taxon>
        <taxon>Teleostei</taxon>
        <taxon>Neoteleostei</taxon>
        <taxon>Acanthomorphata</taxon>
        <taxon>Ovalentaria</taxon>
        <taxon>Atherinomorphae</taxon>
        <taxon>Cyprinodontiformes</taxon>
        <taxon>Goodeidae</taxon>
        <taxon>Ilyodon</taxon>
    </lineage>
</organism>
<feature type="domain" description="DNA polymerase nu pseudo-exo" evidence="2">
    <location>
        <begin position="657"/>
        <end position="828"/>
    </location>
</feature>
<comment type="caution">
    <text evidence="3">The sequence shown here is derived from an EMBL/GenBank/DDBJ whole genome shotgun (WGS) entry which is preliminary data.</text>
</comment>
<reference evidence="3 4" key="1">
    <citation type="submission" date="2021-06" db="EMBL/GenBank/DDBJ databases">
        <authorList>
            <person name="Palmer J.M."/>
        </authorList>
    </citation>
    <scope>NUCLEOTIDE SEQUENCE [LARGE SCALE GENOMIC DNA]</scope>
    <source>
        <strain evidence="4">if_2019</strain>
        <tissue evidence="3">Muscle</tissue>
    </source>
</reference>
<evidence type="ECO:0000256" key="1">
    <source>
        <dbReference type="SAM" id="MobiDB-lite"/>
    </source>
</evidence>
<dbReference type="Proteomes" id="UP001482620">
    <property type="component" value="Unassembled WGS sequence"/>
</dbReference>
<feature type="region of interest" description="Disordered" evidence="1">
    <location>
        <begin position="511"/>
        <end position="555"/>
    </location>
</feature>
<dbReference type="Pfam" id="PF18049">
    <property type="entry name" value="DNA_pol_P_Exo"/>
    <property type="match status" value="1"/>
</dbReference>
<dbReference type="InterPro" id="IPR040940">
    <property type="entry name" value="DNA_pol_P_Exo"/>
</dbReference>
<proteinExistence type="predicted"/>
<evidence type="ECO:0000313" key="3">
    <source>
        <dbReference type="EMBL" id="MEQ2221389.1"/>
    </source>
</evidence>
<keyword evidence="4" id="KW-1185">Reference proteome</keyword>
<sequence>MEQSSSRLYVGPLSQAALKVLAALRAQNLHEGGRNQRSSRDHRQMERCNYSHVESWTPSCCSQMESRDSWPQGLFSITDHSSTNDTQTHQTTANYQAASGLDSSLQKKTLEVLPDHQCFQTLEPPAYLSRQDLSFSQETETDFCQQETFSVSLQLPKTLSDHQTAPCSSSAGMLKPAFMFNNYSGDKVPDEMFASTTERPESHSVACHTLLPCSDKRKETVNSSSARIRDDALWDISANEAEGLVPSGSGEKWTQSVSNSSEEAAGVIDEHQHSELNTTEAKRGHQPLVGFVTKDMGQPVAGIAERELSQGALVQSEDTKFILEDNNAHNLERFGLIAVAVESRTAADNEENRECNVDPKQLSCFDTQDTDIHRLNTDAQQLEEIRPVPKSADGSDGEQGLVPTPSLDYGACRSWFRPPYCPGNQQHHTCLQTYSKSGPLPIPEHRQNSSLEQEKTITTSALDKELYTKQLTSEIHSDHPPLTPSFPRKRKYDVFQHQCVNPHLKSYKTICPPKWEPPRPSQRTVAEGGVSELKKSRRQPSVSGCPESSEEQQTQIKITPSETQLMFKIHTESHVLKQTQPISLKKVEKSSNEMPRIAPKQKPFAKLCKHRLAKLRVDSAMDGPKGFYEVVATSELQTQSKTGLQPAALASDARVKDSGKLNSEERVQMLEEVWQAEAVVVTMMFRDGTTQLDAEQKLTPPVCGLLVLMKTDRCCAPPRCSLGLNDSLVYLKLEHNPPWAQQQIQHTQQLFTRDVLLRILSRSQLVVCYKAKDFLRTVLLYYKQDLSWKEVAGCQIQDPQVSGWLLDPTDPSSCFNELLNKHGKRPCATPSLGPDKMKPKL</sequence>
<evidence type="ECO:0000313" key="4">
    <source>
        <dbReference type="Proteomes" id="UP001482620"/>
    </source>
</evidence>
<accession>A0ABV0SLD6</accession>